<proteinExistence type="predicted"/>
<reference evidence="2 3" key="1">
    <citation type="submission" date="2024-02" db="EMBL/GenBank/DDBJ databases">
        <title>A nitrogen-fixing paenibacillus bacterium.</title>
        <authorList>
            <person name="Zhang W.L."/>
            <person name="Chen S.F."/>
        </authorList>
    </citation>
    <scope>NUCLEOTIDE SEQUENCE [LARGE SCALE GENOMIC DNA]</scope>
    <source>
        <strain evidence="2 3">M1</strain>
    </source>
</reference>
<keyword evidence="3" id="KW-1185">Reference proteome</keyword>
<keyword evidence="1" id="KW-1133">Transmembrane helix</keyword>
<evidence type="ECO:0000313" key="2">
    <source>
        <dbReference type="EMBL" id="MEF2966056.1"/>
    </source>
</evidence>
<dbReference type="Pfam" id="PF04307">
    <property type="entry name" value="YdjM"/>
    <property type="match status" value="1"/>
</dbReference>
<organism evidence="2 3">
    <name type="scientific">Paenibacillus haidiansis</name>
    <dbReference type="NCBI Taxonomy" id="1574488"/>
    <lineage>
        <taxon>Bacteria</taxon>
        <taxon>Bacillati</taxon>
        <taxon>Bacillota</taxon>
        <taxon>Bacilli</taxon>
        <taxon>Bacillales</taxon>
        <taxon>Paenibacillaceae</taxon>
        <taxon>Paenibacillus</taxon>
    </lineage>
</organism>
<keyword evidence="1" id="KW-0472">Membrane</keyword>
<dbReference type="InterPro" id="IPR007404">
    <property type="entry name" value="YdjM-like"/>
</dbReference>
<dbReference type="PANTHER" id="PTHR35531">
    <property type="entry name" value="INNER MEMBRANE PROTEIN YBCI-RELATED"/>
    <property type="match status" value="1"/>
</dbReference>
<feature type="transmembrane region" description="Helical" evidence="1">
    <location>
        <begin position="78"/>
        <end position="104"/>
    </location>
</feature>
<keyword evidence="1" id="KW-0812">Transmembrane</keyword>
<dbReference type="RefSeq" id="WP_331846274.1">
    <property type="nucleotide sequence ID" value="NZ_JAZHPZ010000003.1"/>
</dbReference>
<dbReference type="Proteomes" id="UP001306950">
    <property type="component" value="Unassembled WGS sequence"/>
</dbReference>
<dbReference type="GO" id="GO:0016787">
    <property type="term" value="F:hydrolase activity"/>
    <property type="evidence" value="ECO:0007669"/>
    <property type="project" value="UniProtKB-KW"/>
</dbReference>
<accession>A0ABU7VQN4</accession>
<gene>
    <name evidence="2" type="ORF">V3851_09450</name>
</gene>
<name>A0ABU7VQN4_9BACL</name>
<dbReference type="PANTHER" id="PTHR35531:SF1">
    <property type="entry name" value="INNER MEMBRANE PROTEIN YBCI-RELATED"/>
    <property type="match status" value="1"/>
</dbReference>
<dbReference type="EMBL" id="JAZHPZ010000003">
    <property type="protein sequence ID" value="MEF2966056.1"/>
    <property type="molecule type" value="Genomic_DNA"/>
</dbReference>
<feature type="transmembrane region" description="Helical" evidence="1">
    <location>
        <begin position="145"/>
        <end position="166"/>
    </location>
</feature>
<evidence type="ECO:0000313" key="3">
    <source>
        <dbReference type="Proteomes" id="UP001306950"/>
    </source>
</evidence>
<sequence>MLQKTHTLAGLLTAECVVAYYHQPFLTWEAGAALLLGCLAGPMADIDKKGSTMAKVFLPLSWALQLLRVKHRTVTHSLLFILALFAILSPLPDLFLWTAVLSYASHAFIDMFNDQGVALLWPWNKKIGFLPKFLAVDTGSFAEGVIRLALGAAVIVYPFVGGGLGIG</sequence>
<evidence type="ECO:0000256" key="1">
    <source>
        <dbReference type="SAM" id="Phobius"/>
    </source>
</evidence>
<keyword evidence="2" id="KW-0378">Hydrolase</keyword>
<comment type="caution">
    <text evidence="2">The sequence shown here is derived from an EMBL/GenBank/DDBJ whole genome shotgun (WGS) entry which is preliminary data.</text>
</comment>
<protein>
    <submittedName>
        <fullName evidence="2">Metal-dependent hydrolase</fullName>
    </submittedName>
</protein>